<evidence type="ECO:0000313" key="3">
    <source>
        <dbReference type="Proteomes" id="UP000095485"/>
    </source>
</evidence>
<accession>A0A174QMS0</accession>
<dbReference type="EMBL" id="CZAY01000012">
    <property type="protein sequence ID" value="CUP72200.1"/>
    <property type="molecule type" value="Genomic_DNA"/>
</dbReference>
<evidence type="ECO:0000256" key="1">
    <source>
        <dbReference type="SAM" id="Phobius"/>
    </source>
</evidence>
<dbReference type="GeneID" id="96229101"/>
<keyword evidence="1" id="KW-0472">Membrane</keyword>
<dbReference type="OrthoDB" id="1766790at2"/>
<feature type="transmembrane region" description="Helical" evidence="1">
    <location>
        <begin position="40"/>
        <end position="62"/>
    </location>
</feature>
<evidence type="ECO:0008006" key="4">
    <source>
        <dbReference type="Google" id="ProtNLM"/>
    </source>
</evidence>
<dbReference type="AlphaFoldDB" id="A0A174QMS0"/>
<evidence type="ECO:0000313" key="2">
    <source>
        <dbReference type="EMBL" id="CUP72200.1"/>
    </source>
</evidence>
<dbReference type="Proteomes" id="UP000095485">
    <property type="component" value="Unassembled WGS sequence"/>
</dbReference>
<protein>
    <recommendedName>
        <fullName evidence="4">Pilus assembly protein</fullName>
    </recommendedName>
</protein>
<dbReference type="STRING" id="88431.ERS852423_01453"/>
<organism evidence="2 3">
    <name type="scientific">Dorea longicatena</name>
    <dbReference type="NCBI Taxonomy" id="88431"/>
    <lineage>
        <taxon>Bacteria</taxon>
        <taxon>Bacillati</taxon>
        <taxon>Bacillota</taxon>
        <taxon>Clostridia</taxon>
        <taxon>Lachnospirales</taxon>
        <taxon>Lachnospiraceae</taxon>
        <taxon>Dorea</taxon>
    </lineage>
</organism>
<keyword evidence="1" id="KW-0812">Transmembrane</keyword>
<proteinExistence type="predicted"/>
<sequence>MRNNLFSPSQPINHSVSERVSLSASTRLEKLFRNKRKGSVTVEAAATVPLFFLAVVTLLYLLEMMAVHTAVRSSLQYAGKQAAKDTCITQILMPSKVERDVVYAIGETRMERSIIAGGSSGMDCSASRMSVRTGIGTLNAEYQVKIPVPVFGIRPVKCRETMKIKAWSGYEKEGLSDMGNDTVYVTENGLVYHKDYHCSYLDLSIRMTHMGTVSDLRNESGGRYYPCEHCMKGNAGTIYITNFGDRYHSSLSCSGLKRTIYAIPVSEAAGKGACSKCGR</sequence>
<keyword evidence="1" id="KW-1133">Transmembrane helix</keyword>
<name>A0A174QMS0_9FIRM</name>
<gene>
    <name evidence="2" type="ORF">ERS852526_01817</name>
</gene>
<reference evidence="2 3" key="1">
    <citation type="submission" date="2015-09" db="EMBL/GenBank/DDBJ databases">
        <authorList>
            <consortium name="Pathogen Informatics"/>
        </authorList>
    </citation>
    <scope>NUCLEOTIDE SEQUENCE [LARGE SCALE GENOMIC DNA]</scope>
    <source>
        <strain evidence="2 3">2789STDY5834914</strain>
    </source>
</reference>
<dbReference type="RefSeq" id="WP_055283327.1">
    <property type="nucleotide sequence ID" value="NZ_CZAY01000012.1"/>
</dbReference>